<dbReference type="STRING" id="93625.A0A409XMG6"/>
<keyword evidence="2" id="KW-0963">Cytoplasm</keyword>
<feature type="compositionally biased region" description="Low complexity" evidence="4">
    <location>
        <begin position="377"/>
        <end position="393"/>
    </location>
</feature>
<feature type="compositionally biased region" description="Polar residues" evidence="4">
    <location>
        <begin position="491"/>
        <end position="513"/>
    </location>
</feature>
<comment type="subcellular location">
    <subcellularLocation>
        <location evidence="1">Cytoplasm</location>
        <location evidence="1">Cytoskeleton</location>
    </subcellularLocation>
</comment>
<dbReference type="Pfam" id="PF08580">
    <property type="entry name" value="KAR9"/>
    <property type="match status" value="1"/>
</dbReference>
<dbReference type="GO" id="GO:0051293">
    <property type="term" value="P:establishment of spindle localization"/>
    <property type="evidence" value="ECO:0007669"/>
    <property type="project" value="TreeGrafter"/>
</dbReference>
<protein>
    <recommendedName>
        <fullName evidence="5">GAR domain-containing protein</fullName>
    </recommendedName>
</protein>
<keyword evidence="7" id="KW-1185">Reference proteome</keyword>
<dbReference type="SUPFAM" id="SSF143575">
    <property type="entry name" value="GAS2 domain-like"/>
    <property type="match status" value="1"/>
</dbReference>
<dbReference type="PANTHER" id="PTHR37271:SF1">
    <property type="entry name" value="KARYOGAMY PROTEIN KAR9"/>
    <property type="match status" value="1"/>
</dbReference>
<feature type="region of interest" description="Disordered" evidence="4">
    <location>
        <begin position="595"/>
        <end position="648"/>
    </location>
</feature>
<accession>A0A409XMG6</accession>
<keyword evidence="3" id="KW-0206">Cytoskeleton</keyword>
<evidence type="ECO:0000313" key="7">
    <source>
        <dbReference type="Proteomes" id="UP000283269"/>
    </source>
</evidence>
<feature type="region of interest" description="Disordered" evidence="4">
    <location>
        <begin position="739"/>
        <end position="778"/>
    </location>
</feature>
<feature type="region of interest" description="Disordered" evidence="4">
    <location>
        <begin position="347"/>
        <end position="393"/>
    </location>
</feature>
<dbReference type="PROSITE" id="PS51460">
    <property type="entry name" value="GAR"/>
    <property type="match status" value="1"/>
</dbReference>
<dbReference type="InterPro" id="IPR003108">
    <property type="entry name" value="GAR_dom"/>
</dbReference>
<dbReference type="Proteomes" id="UP000283269">
    <property type="component" value="Unassembled WGS sequence"/>
</dbReference>
<feature type="compositionally biased region" description="Low complexity" evidence="4">
    <location>
        <begin position="761"/>
        <end position="773"/>
    </location>
</feature>
<feature type="region of interest" description="Disordered" evidence="4">
    <location>
        <begin position="1"/>
        <end position="20"/>
    </location>
</feature>
<name>A0A409XMG6_PSICY</name>
<dbReference type="GO" id="GO:0030473">
    <property type="term" value="P:nuclear migration along microtubule"/>
    <property type="evidence" value="ECO:0007669"/>
    <property type="project" value="TreeGrafter"/>
</dbReference>
<dbReference type="Pfam" id="PF02187">
    <property type="entry name" value="GAS2"/>
    <property type="match status" value="1"/>
</dbReference>
<dbReference type="GO" id="GO:0005816">
    <property type="term" value="C:spindle pole body"/>
    <property type="evidence" value="ECO:0007669"/>
    <property type="project" value="TreeGrafter"/>
</dbReference>
<feature type="compositionally biased region" description="Low complexity" evidence="4">
    <location>
        <begin position="661"/>
        <end position="672"/>
    </location>
</feature>
<feature type="compositionally biased region" description="Polar residues" evidence="4">
    <location>
        <begin position="596"/>
        <end position="606"/>
    </location>
</feature>
<organism evidence="6 7">
    <name type="scientific">Psilocybe cyanescens</name>
    <dbReference type="NCBI Taxonomy" id="93625"/>
    <lineage>
        <taxon>Eukaryota</taxon>
        <taxon>Fungi</taxon>
        <taxon>Dikarya</taxon>
        <taxon>Basidiomycota</taxon>
        <taxon>Agaricomycotina</taxon>
        <taxon>Agaricomycetes</taxon>
        <taxon>Agaricomycetidae</taxon>
        <taxon>Agaricales</taxon>
        <taxon>Agaricineae</taxon>
        <taxon>Strophariaceae</taxon>
        <taxon>Psilocybe</taxon>
    </lineage>
</organism>
<evidence type="ECO:0000256" key="4">
    <source>
        <dbReference type="SAM" id="MobiDB-lite"/>
    </source>
</evidence>
<dbReference type="OrthoDB" id="5559380at2759"/>
<feature type="region of interest" description="Disordered" evidence="4">
    <location>
        <begin position="405"/>
        <end position="553"/>
    </location>
</feature>
<evidence type="ECO:0000256" key="2">
    <source>
        <dbReference type="ARBA" id="ARBA00022490"/>
    </source>
</evidence>
<proteinExistence type="predicted"/>
<evidence type="ECO:0000256" key="3">
    <source>
        <dbReference type="ARBA" id="ARBA00023212"/>
    </source>
</evidence>
<dbReference type="GO" id="GO:0008017">
    <property type="term" value="F:microtubule binding"/>
    <property type="evidence" value="ECO:0007669"/>
    <property type="project" value="InterPro"/>
</dbReference>
<reference evidence="6 7" key="1">
    <citation type="journal article" date="2018" name="Evol. Lett.">
        <title>Horizontal gene cluster transfer increased hallucinogenic mushroom diversity.</title>
        <authorList>
            <person name="Reynolds H.T."/>
            <person name="Vijayakumar V."/>
            <person name="Gluck-Thaler E."/>
            <person name="Korotkin H.B."/>
            <person name="Matheny P.B."/>
            <person name="Slot J.C."/>
        </authorList>
    </citation>
    <scope>NUCLEOTIDE SEQUENCE [LARGE SCALE GENOMIC DNA]</scope>
    <source>
        <strain evidence="6 7">2631</strain>
    </source>
</reference>
<evidence type="ECO:0000313" key="6">
    <source>
        <dbReference type="EMBL" id="PPQ91876.1"/>
    </source>
</evidence>
<evidence type="ECO:0000259" key="5">
    <source>
        <dbReference type="PROSITE" id="PS51460"/>
    </source>
</evidence>
<comment type="caution">
    <text evidence="6">The sequence shown here is derived from an EMBL/GenBank/DDBJ whole genome shotgun (WGS) entry which is preliminary data.</text>
</comment>
<dbReference type="AlphaFoldDB" id="A0A409XMG6"/>
<dbReference type="InterPro" id="IPR036534">
    <property type="entry name" value="GAR_dom_sf"/>
</dbReference>
<feature type="compositionally biased region" description="Polar residues" evidence="4">
    <location>
        <begin position="425"/>
        <end position="439"/>
    </location>
</feature>
<dbReference type="InterPro" id="IPR013889">
    <property type="entry name" value="Karyogamy_KAR9"/>
</dbReference>
<sequence length="895" mass="98108">MGSVSVVSSQSSNYSNTSLSSVNYVPPSPASILSSHSASSSKLSLDLDDEENVTITANRSVSKKLGKRKSSEDIRLLAMSTHITELSYAISDIQTRIFEIQELRHKSQSLDGADASTTSIIDQSLMALDERLESVEKGIKNINETLDPLLRTAATPTVAENGLTSDNAALLRKHATLLSEWESVQDESEVLREELKEDKWLTVFRTVTDQADGMMSSLEKAVTRCQEFIWQVHRRGMDDFQSNAALPSRNEKVSVNYESFSSLLDSYEAKKKYVIQKFVDYACLHPMPHRHYMPATSKVLSIIDKGVRDRVTKNGETLRRHAESAQRWKSLRERILRTDAEMEHTRKLILNEDGGSEHESTTSGTASTKNGHLTTPSGSRMSRVSSASTTLSGSISPFRKFARKITGQSKPTSPIAISPLAVSKKGTSSTTDLSTSAPPTSIRRQRTSLFNSVRGAPPVTPSTPERPSHKHSQSYTPDASPHAPKVEKNEYNPSSTSRNTAPQRQRWNSSTKVENPVDDRNSTIKGLPRRSPSSTGYYGSNDDIPPVPPLAPPYRRSFSRASMASSRPWSPVTSSNSTTYSSSQFHYQPVLVPTLRTPSRAQTPSRAITPGLATTPRTRPKTPSHIPAPAKTPRSVSGSKSVGGWDDEDGYFNRSYSPAFSTSGMSSTSPTSKVHPPRPPSRSMIPVPSVHLYTPSRPSSAMSNFSRSESPTMRFKASAMRAQTPEHALRARAQQVPVFNGSVSRARAPTNKLPPSSFKDGSSSRVPSRPGSRTGAYTPSMDQLPLHEYIPGNHADPLDVEVAAVVNAIPHGLLVERVDAPLRKNQIPKEGEEIKAQYAFSNSLSRKVITCRLTTLTRSGRTTTEGNAITKKVMCRVGGGWQDLSHYILNRQAGL</sequence>
<dbReference type="PANTHER" id="PTHR37271">
    <property type="entry name" value="KARYOGAMY PROTEIN KAR9"/>
    <property type="match status" value="1"/>
</dbReference>
<dbReference type="EMBL" id="NHYD01001227">
    <property type="protein sequence ID" value="PPQ91876.1"/>
    <property type="molecule type" value="Genomic_DNA"/>
</dbReference>
<feature type="compositionally biased region" description="Polar residues" evidence="4">
    <location>
        <begin position="361"/>
        <end position="376"/>
    </location>
</feature>
<gene>
    <name evidence="6" type="ORF">CVT25_000751</name>
</gene>
<dbReference type="InParanoid" id="A0A409XMG6"/>
<evidence type="ECO:0000256" key="1">
    <source>
        <dbReference type="ARBA" id="ARBA00004245"/>
    </source>
</evidence>
<feature type="region of interest" description="Disordered" evidence="4">
    <location>
        <begin position="660"/>
        <end position="686"/>
    </location>
</feature>
<feature type="compositionally biased region" description="Basic and acidic residues" evidence="4">
    <location>
        <begin position="347"/>
        <end position="360"/>
    </location>
</feature>
<dbReference type="GO" id="GO:0043332">
    <property type="term" value="C:mating projection tip"/>
    <property type="evidence" value="ECO:0007669"/>
    <property type="project" value="TreeGrafter"/>
</dbReference>
<feature type="domain" description="GAR" evidence="5">
    <location>
        <begin position="793"/>
        <end position="895"/>
    </location>
</feature>
<dbReference type="GO" id="GO:0005938">
    <property type="term" value="C:cell cortex"/>
    <property type="evidence" value="ECO:0007669"/>
    <property type="project" value="TreeGrafter"/>
</dbReference>